<organism evidence="1 2">
    <name type="scientific">Azospirillum baldaniorum</name>
    <dbReference type="NCBI Taxonomy" id="1064539"/>
    <lineage>
        <taxon>Bacteria</taxon>
        <taxon>Pseudomonadati</taxon>
        <taxon>Pseudomonadota</taxon>
        <taxon>Alphaproteobacteria</taxon>
        <taxon>Rhodospirillales</taxon>
        <taxon>Azospirillaceae</taxon>
        <taxon>Azospirillum</taxon>
    </lineage>
</organism>
<name>A0A9P1NM83_9PROT</name>
<evidence type="ECO:0000313" key="1">
    <source>
        <dbReference type="EMBL" id="CCC98311.1"/>
    </source>
</evidence>
<proteinExistence type="predicted"/>
<sequence length="23" mass="2436">MLSEHGVESTVLPLECDEAACCV</sequence>
<reference evidence="1 2" key="1">
    <citation type="journal article" date="2011" name="PLoS Genet.">
        <title>Azospirillum genomes reveal transition of bacteria from aquatic to terrestrial environments.</title>
        <authorList>
            <person name="Wisniewski-Dye F."/>
            <person name="Borziak K."/>
            <person name="Khalsa-Moyers G."/>
            <person name="Alexandre G."/>
            <person name="Sukharnikov L.O."/>
            <person name="Wuichet K."/>
            <person name="Hurst G.B."/>
            <person name="McDonald W.H."/>
            <person name="Robertson J.S."/>
            <person name="Barbe V."/>
            <person name="Calteau A."/>
            <person name="Rouy Z."/>
            <person name="Mangenot S."/>
            <person name="Prigent-Combaret C."/>
            <person name="Normand P."/>
            <person name="Boyer M."/>
            <person name="Siguier P."/>
            <person name="Dessaux Y."/>
            <person name="Elmerich C."/>
            <person name="Condemine G."/>
            <person name="Krishnen G."/>
            <person name="Kennedy I."/>
            <person name="Paterson A.H."/>
            <person name="Gonzalez V."/>
            <person name="Mavingui P."/>
            <person name="Zhulin I.B."/>
        </authorList>
    </citation>
    <scope>NUCLEOTIDE SEQUENCE [LARGE SCALE GENOMIC DNA]</scope>
    <source>
        <strain evidence="1 2">Sp245</strain>
    </source>
</reference>
<evidence type="ECO:0000313" key="2">
    <source>
        <dbReference type="Proteomes" id="UP000007319"/>
    </source>
</evidence>
<dbReference type="KEGG" id="abs:AZOBR_140041"/>
<keyword evidence="2" id="KW-1185">Reference proteome</keyword>
<dbReference type="Proteomes" id="UP000007319">
    <property type="component" value="Chromosome"/>
</dbReference>
<dbReference type="EMBL" id="HE577327">
    <property type="protein sequence ID" value="CCC98311.1"/>
    <property type="molecule type" value="Genomic_DNA"/>
</dbReference>
<gene>
    <name evidence="1" type="ORF">AZOBR_140041</name>
</gene>
<protein>
    <submittedName>
        <fullName evidence="1">Uncharacterized protein</fullName>
    </submittedName>
</protein>
<dbReference type="AlphaFoldDB" id="A0A9P1NM83"/>
<accession>A0A9P1NM83</accession>